<evidence type="ECO:0000313" key="4">
    <source>
        <dbReference type="Proteomes" id="UP000266441"/>
    </source>
</evidence>
<dbReference type="InterPro" id="IPR019546">
    <property type="entry name" value="TAT_signal_bac_arc"/>
</dbReference>
<dbReference type="InterPro" id="IPR000683">
    <property type="entry name" value="Gfo/Idh/MocA-like_OxRdtase_N"/>
</dbReference>
<dbReference type="Gene3D" id="3.40.50.720">
    <property type="entry name" value="NAD(P)-binding Rossmann-like Domain"/>
    <property type="match status" value="1"/>
</dbReference>
<proteinExistence type="predicted"/>
<organism evidence="3 4">
    <name type="scientific">Mariniphaga sediminis</name>
    <dbReference type="NCBI Taxonomy" id="1628158"/>
    <lineage>
        <taxon>Bacteria</taxon>
        <taxon>Pseudomonadati</taxon>
        <taxon>Bacteroidota</taxon>
        <taxon>Bacteroidia</taxon>
        <taxon>Marinilabiliales</taxon>
        <taxon>Prolixibacteraceae</taxon>
        <taxon>Mariniphaga</taxon>
    </lineage>
</organism>
<dbReference type="Pfam" id="PF22725">
    <property type="entry name" value="GFO_IDH_MocA_C3"/>
    <property type="match status" value="1"/>
</dbReference>
<dbReference type="PROSITE" id="PS51257">
    <property type="entry name" value="PROKAR_LIPOPROTEIN"/>
    <property type="match status" value="1"/>
</dbReference>
<sequence length="447" mass="49935">MMEKNQLSRRNFLERSALIGAAGIAGISALSSCSKNAKSVDYNFPPLLDKAPDGKKLRAGLVGCGNRGTGAALNFLAAGNDLELVALADVFEDKVWDCHGKLGKQQVEVPKGNCFWGFDAYKHLLEVDLDVVILATPPHFRPEHFDAAIQAKKHVFMEKPAAVDPVGARQVIATSQKAENMGLTVVTGTQRRHQRDYLETYRQVASGAIGEITSAKAWWLQSHVWFRTREEEWTDMEYMLRNWNNFCWLCGDHILDTHVHNIDIVNWFMGKQPESAVGFGGRVRRLTGDQYDFFSIDFEFGNGIFSHSMSRQIDGCANSLGELVMGTEGYTNCKNTIFNPDGTIKWQYEYPKNKDGKSTGIVKVSPYVQEHIDLVTAIRTNKPVVEAERTAVSTLTAIMGRTAAYTGQKVTWQDMLNSTERLGPEKYEMGQVEMEFPTPLPGTQHKA</sequence>
<gene>
    <name evidence="3" type="ORF">D1164_06340</name>
</gene>
<comment type="caution">
    <text evidence="3">The sequence shown here is derived from an EMBL/GenBank/DDBJ whole genome shotgun (WGS) entry which is preliminary data.</text>
</comment>
<dbReference type="InterPro" id="IPR055170">
    <property type="entry name" value="GFO_IDH_MocA-like_dom"/>
</dbReference>
<feature type="domain" description="Gfo/Idh/MocA-like oxidoreductase N-terminal" evidence="1">
    <location>
        <begin position="58"/>
        <end position="183"/>
    </location>
</feature>
<dbReference type="GO" id="GO:0000166">
    <property type="term" value="F:nucleotide binding"/>
    <property type="evidence" value="ECO:0007669"/>
    <property type="project" value="InterPro"/>
</dbReference>
<evidence type="ECO:0000313" key="3">
    <source>
        <dbReference type="EMBL" id="RIH66127.1"/>
    </source>
</evidence>
<feature type="domain" description="GFO/IDH/MocA-like oxidoreductase" evidence="2">
    <location>
        <begin position="201"/>
        <end position="311"/>
    </location>
</feature>
<protein>
    <submittedName>
        <fullName evidence="3">Gfo/Idh/MocA family oxidoreductase</fullName>
    </submittedName>
</protein>
<dbReference type="AlphaFoldDB" id="A0A399D3I1"/>
<dbReference type="SUPFAM" id="SSF55347">
    <property type="entry name" value="Glyceraldehyde-3-phosphate dehydrogenase-like, C-terminal domain"/>
    <property type="match status" value="1"/>
</dbReference>
<accession>A0A399D3I1</accession>
<dbReference type="InterPro" id="IPR050463">
    <property type="entry name" value="Gfo/Idh/MocA_oxidrdct_glycsds"/>
</dbReference>
<dbReference type="PANTHER" id="PTHR43818:SF5">
    <property type="entry name" value="OXIDOREDUCTASE FAMILY PROTEIN"/>
    <property type="match status" value="1"/>
</dbReference>
<dbReference type="Gene3D" id="3.30.360.10">
    <property type="entry name" value="Dihydrodipicolinate Reductase, domain 2"/>
    <property type="match status" value="1"/>
</dbReference>
<dbReference type="Pfam" id="PF01408">
    <property type="entry name" value="GFO_IDH_MocA"/>
    <property type="match status" value="1"/>
</dbReference>
<evidence type="ECO:0000259" key="2">
    <source>
        <dbReference type="Pfam" id="PF22725"/>
    </source>
</evidence>
<dbReference type="InterPro" id="IPR036291">
    <property type="entry name" value="NAD(P)-bd_dom_sf"/>
</dbReference>
<dbReference type="InterPro" id="IPR006311">
    <property type="entry name" value="TAT_signal"/>
</dbReference>
<dbReference type="EMBL" id="QWET01000004">
    <property type="protein sequence ID" value="RIH66127.1"/>
    <property type="molecule type" value="Genomic_DNA"/>
</dbReference>
<dbReference type="Proteomes" id="UP000266441">
    <property type="component" value="Unassembled WGS sequence"/>
</dbReference>
<keyword evidence="4" id="KW-1185">Reference proteome</keyword>
<dbReference type="NCBIfam" id="TIGR01409">
    <property type="entry name" value="TAT_signal_seq"/>
    <property type="match status" value="1"/>
</dbReference>
<name>A0A399D3I1_9BACT</name>
<evidence type="ECO:0000259" key="1">
    <source>
        <dbReference type="Pfam" id="PF01408"/>
    </source>
</evidence>
<dbReference type="PROSITE" id="PS51318">
    <property type="entry name" value="TAT"/>
    <property type="match status" value="1"/>
</dbReference>
<dbReference type="SUPFAM" id="SSF51735">
    <property type="entry name" value="NAD(P)-binding Rossmann-fold domains"/>
    <property type="match status" value="1"/>
</dbReference>
<dbReference type="PANTHER" id="PTHR43818">
    <property type="entry name" value="BCDNA.GH03377"/>
    <property type="match status" value="1"/>
</dbReference>
<reference evidence="3 4" key="1">
    <citation type="journal article" date="2015" name="Int. J. Syst. Evol. Microbiol.">
        <title>Mariniphaga sediminis sp. nov., isolated from coastal sediment.</title>
        <authorList>
            <person name="Wang F.Q."/>
            <person name="Shen Q.Y."/>
            <person name="Chen G.J."/>
            <person name="Du Z.J."/>
        </authorList>
    </citation>
    <scope>NUCLEOTIDE SEQUENCE [LARGE SCALE GENOMIC DNA]</scope>
    <source>
        <strain evidence="3 4">SY21</strain>
    </source>
</reference>
<dbReference type="OrthoDB" id="127583at2"/>